<accession>A0A177AQJ5</accession>
<dbReference type="InterPro" id="IPR003307">
    <property type="entry name" value="W2_domain"/>
</dbReference>
<dbReference type="SUPFAM" id="SSF48371">
    <property type="entry name" value="ARM repeat"/>
    <property type="match status" value="1"/>
</dbReference>
<evidence type="ECO:0000313" key="2">
    <source>
        <dbReference type="EMBL" id="OAF63653.1"/>
    </source>
</evidence>
<dbReference type="EMBL" id="LWCA01002895">
    <property type="protein sequence ID" value="OAF63653.1"/>
    <property type="molecule type" value="Genomic_DNA"/>
</dbReference>
<keyword evidence="3" id="KW-1185">Reference proteome</keyword>
<dbReference type="Gene3D" id="1.25.40.180">
    <property type="match status" value="1"/>
</dbReference>
<feature type="domain" description="W2" evidence="1">
    <location>
        <begin position="1"/>
        <end position="102"/>
    </location>
</feature>
<evidence type="ECO:0000313" key="3">
    <source>
        <dbReference type="Proteomes" id="UP000078046"/>
    </source>
</evidence>
<dbReference type="AlphaFoldDB" id="A0A177AQJ5"/>
<reference evidence="2 3" key="1">
    <citation type="submission" date="2016-04" db="EMBL/GenBank/DDBJ databases">
        <title>The genome of Intoshia linei affirms orthonectids as highly simplified spiralians.</title>
        <authorList>
            <person name="Mikhailov K.V."/>
            <person name="Slusarev G.S."/>
            <person name="Nikitin M.A."/>
            <person name="Logacheva M.D."/>
            <person name="Penin A."/>
            <person name="Aleoshin V."/>
            <person name="Panchin Y.V."/>
        </authorList>
    </citation>
    <scope>NUCLEOTIDE SEQUENCE [LARGE SCALE GENOMIC DNA]</scope>
    <source>
        <strain evidence="2">Intl2013</strain>
        <tissue evidence="2">Whole animal</tissue>
    </source>
</reference>
<dbReference type="Proteomes" id="UP000078046">
    <property type="component" value="Unassembled WGS sequence"/>
</dbReference>
<gene>
    <name evidence="2" type="ORF">A3Q56_08642</name>
</gene>
<evidence type="ECO:0000259" key="1">
    <source>
        <dbReference type="PROSITE" id="PS51363"/>
    </source>
</evidence>
<sequence>SFKNSTKPIDNFVNEIYDEAKQLDVVERCIVIIIEIFFNDQILTQIALYQKLLLKFVSENPKCERHLLGALEILIGKLYPDKLLKFVTRIFKNLYDLNILSE</sequence>
<organism evidence="2 3">
    <name type="scientific">Intoshia linei</name>
    <dbReference type="NCBI Taxonomy" id="1819745"/>
    <lineage>
        <taxon>Eukaryota</taxon>
        <taxon>Metazoa</taxon>
        <taxon>Spiralia</taxon>
        <taxon>Lophotrochozoa</taxon>
        <taxon>Mesozoa</taxon>
        <taxon>Orthonectida</taxon>
        <taxon>Rhopaluridae</taxon>
        <taxon>Intoshia</taxon>
    </lineage>
</organism>
<protein>
    <recommendedName>
        <fullName evidence="1">W2 domain-containing protein</fullName>
    </recommendedName>
</protein>
<feature type="non-terminal residue" evidence="2">
    <location>
        <position position="1"/>
    </location>
</feature>
<feature type="non-terminal residue" evidence="2">
    <location>
        <position position="102"/>
    </location>
</feature>
<proteinExistence type="predicted"/>
<dbReference type="InterPro" id="IPR016024">
    <property type="entry name" value="ARM-type_fold"/>
</dbReference>
<name>A0A177AQJ5_9BILA</name>
<comment type="caution">
    <text evidence="2">The sequence shown here is derived from an EMBL/GenBank/DDBJ whole genome shotgun (WGS) entry which is preliminary data.</text>
</comment>
<dbReference type="PROSITE" id="PS51363">
    <property type="entry name" value="W2"/>
    <property type="match status" value="1"/>
</dbReference>